<evidence type="ECO:0000256" key="5">
    <source>
        <dbReference type="ARBA" id="ARBA00022723"/>
    </source>
</evidence>
<feature type="compositionally biased region" description="Basic residues" evidence="11">
    <location>
        <begin position="1"/>
        <end position="10"/>
    </location>
</feature>
<evidence type="ECO:0000256" key="3">
    <source>
        <dbReference type="ARBA" id="ARBA00022515"/>
    </source>
</evidence>
<reference evidence="14" key="1">
    <citation type="submission" date="2016-04" db="EMBL/GenBank/DDBJ databases">
        <title>Comparative genomics of biotechnologically important yeasts.</title>
        <authorList>
            <consortium name="DOE Joint Genome Institute"/>
            <person name="Riley R."/>
            <person name="Haridas S."/>
            <person name="Wolfe K.H."/>
            <person name="Lopes M.R."/>
            <person name="Hittinger C.T."/>
            <person name="Goker M."/>
            <person name="Salamov A."/>
            <person name="Wisecaver J."/>
            <person name="Long T.M."/>
            <person name="Aerts A.L."/>
            <person name="Barry K."/>
            <person name="Choi C."/>
            <person name="Clum A."/>
            <person name="Coughlan A.Y."/>
            <person name="Deshpande S."/>
            <person name="Douglass A.P."/>
            <person name="Hanson S.J."/>
            <person name="Klenk H.-P."/>
            <person name="Labutti K."/>
            <person name="Lapidus A."/>
            <person name="Lindquist E."/>
            <person name="Lipzen A."/>
            <person name="Meier-Kolthoff J.P."/>
            <person name="Ohm R.A."/>
            <person name="Otillar R.P."/>
            <person name="Pangilinan J."/>
            <person name="Peng Y."/>
            <person name="Rokas A."/>
            <person name="Rosa C.A."/>
            <person name="Scheuner C."/>
            <person name="Sibirny A.A."/>
            <person name="Slot J.C."/>
            <person name="Stielow J.B."/>
            <person name="Sun H."/>
            <person name="Kurtzman C.P."/>
            <person name="Blackwell M."/>
            <person name="Grigoriev I.V."/>
            <person name="Jeffries T.W."/>
        </authorList>
    </citation>
    <scope>NUCLEOTIDE SEQUENCE [LARGE SCALE GENOMIC DNA]</scope>
    <source>
        <strain evidence="14">NRRL YB-2248</strain>
    </source>
</reference>
<dbReference type="Pfam" id="PF26466">
    <property type="entry name" value="DNA_primase_lrg_N"/>
    <property type="match status" value="1"/>
</dbReference>
<feature type="region of interest" description="Disordered" evidence="11">
    <location>
        <begin position="1"/>
        <end position="36"/>
    </location>
</feature>
<keyword evidence="14" id="KW-1185">Reference proteome</keyword>
<keyword evidence="7 9" id="KW-0411">Iron-sulfur</keyword>
<dbReference type="InterPro" id="IPR016558">
    <property type="entry name" value="DNA_primase_lsu_euk"/>
</dbReference>
<proteinExistence type="inferred from homology"/>
<protein>
    <recommendedName>
        <fullName evidence="9">DNA primase large subunit</fullName>
    </recommendedName>
</protein>
<organism evidence="13 14">
    <name type="scientific">[Candida] arabinofermentans NRRL YB-2248</name>
    <dbReference type="NCBI Taxonomy" id="983967"/>
    <lineage>
        <taxon>Eukaryota</taxon>
        <taxon>Fungi</taxon>
        <taxon>Dikarya</taxon>
        <taxon>Ascomycota</taxon>
        <taxon>Saccharomycotina</taxon>
        <taxon>Pichiomycetes</taxon>
        <taxon>Pichiales</taxon>
        <taxon>Pichiaceae</taxon>
        <taxon>Ogataea</taxon>
        <taxon>Ogataea/Candida clade</taxon>
    </lineage>
</organism>
<evidence type="ECO:0000256" key="1">
    <source>
        <dbReference type="ARBA" id="ARBA00010564"/>
    </source>
</evidence>
<dbReference type="GO" id="GO:0005658">
    <property type="term" value="C:alpha DNA polymerase:primase complex"/>
    <property type="evidence" value="ECO:0007669"/>
    <property type="project" value="TreeGrafter"/>
</dbReference>
<dbReference type="EMBL" id="KV453850">
    <property type="protein sequence ID" value="ODV86312.1"/>
    <property type="molecule type" value="Genomic_DNA"/>
</dbReference>
<evidence type="ECO:0000256" key="8">
    <source>
        <dbReference type="ARBA" id="ARBA00023125"/>
    </source>
</evidence>
<dbReference type="STRING" id="983967.A0A1E4T3L4"/>
<evidence type="ECO:0000256" key="11">
    <source>
        <dbReference type="SAM" id="MobiDB-lite"/>
    </source>
</evidence>
<feature type="domain" description="DNA primase large subunit C-terminal" evidence="12">
    <location>
        <begin position="332"/>
        <end position="516"/>
    </location>
</feature>
<keyword evidence="5 9" id="KW-0479">Metal-binding</keyword>
<dbReference type="CDD" id="cd07322">
    <property type="entry name" value="PriL_PriS_Eukaryotic"/>
    <property type="match status" value="1"/>
</dbReference>
<gene>
    <name evidence="13" type="ORF">CANARDRAFT_27547</name>
</gene>
<evidence type="ECO:0000256" key="9">
    <source>
        <dbReference type="PIRNR" id="PIRNR009449"/>
    </source>
</evidence>
<evidence type="ECO:0000256" key="2">
    <source>
        <dbReference type="ARBA" id="ARBA00022485"/>
    </source>
</evidence>
<dbReference type="GO" id="GO:0006270">
    <property type="term" value="P:DNA replication initiation"/>
    <property type="evidence" value="ECO:0007669"/>
    <property type="project" value="TreeGrafter"/>
</dbReference>
<dbReference type="OrthoDB" id="421393at2759"/>
<name>A0A1E4T3L4_9ASCO</name>
<evidence type="ECO:0000256" key="4">
    <source>
        <dbReference type="ARBA" id="ARBA00022705"/>
    </source>
</evidence>
<dbReference type="GO" id="GO:0046872">
    <property type="term" value="F:metal ion binding"/>
    <property type="evidence" value="ECO:0007669"/>
    <property type="project" value="UniProtKB-UniRule"/>
</dbReference>
<feature type="binding site" evidence="10">
    <location>
        <position position="437"/>
    </location>
    <ligand>
        <name>[4Fe-4S] cluster</name>
        <dbReference type="ChEBI" id="CHEBI:49883"/>
    </ligand>
</feature>
<dbReference type="Proteomes" id="UP000094801">
    <property type="component" value="Unassembled WGS sequence"/>
</dbReference>
<evidence type="ECO:0000256" key="7">
    <source>
        <dbReference type="ARBA" id="ARBA00023014"/>
    </source>
</evidence>
<sequence length="533" mass="61995">MFRKVKRRTDGRKNFEDESLQDDHHHNHVERSLGKSSNGFNDDLSIYPHRLSFYQMPPFEEITVEEFETWAIDRLKVLLEIESNMSRGKSFREMESVLKPLLAKLLPLNVPSRESSSLYLERKKDHYSHFILRLAFCRSEELRGRFIKAETMLFRLRFNMLSLKEQRDFVSSIDLPWETVTDSEKEMFHSKLLACSYSAIKGILVQTVEYQKTKRVTDAQVASFLEAEKFYKIPFEFVPELISTRQSFLHKGYAYVAQFQQLSLIATEFSKHLSEQLNITMRALPTLDEDDRLIPVLNNLSKGYVSIDYQQEFGSNGDGGEGLKAEMVPSTMKDMPLCMNSLMTNLMTDHHLKYTGRQQLSLFLKGIGLNAEESMRFWQFQFTSGPGSMNVEKFNKEYKYTFRHNYGLEGGRINYKPWDCRTILSKARPTKQDSHGCPYRDMHRDELSFKLTKMGLNDDNGGRGKIGDILALSEKGEYQAACTKVFEILNKDKMDYALKTGLNVDESSIVHPNQYYDRATYLEKNMKKKEEKA</sequence>
<keyword evidence="8 9" id="KW-0238">DNA-binding</keyword>
<dbReference type="Pfam" id="PF04104">
    <property type="entry name" value="DNA_primase_lrg"/>
    <property type="match status" value="1"/>
</dbReference>
<dbReference type="AlphaFoldDB" id="A0A1E4T3L4"/>
<dbReference type="PANTHER" id="PTHR10537">
    <property type="entry name" value="DNA PRIMASE LARGE SUBUNIT"/>
    <property type="match status" value="1"/>
</dbReference>
<feature type="compositionally biased region" description="Basic and acidic residues" evidence="11">
    <location>
        <begin position="11"/>
        <end position="33"/>
    </location>
</feature>
<keyword evidence="2 9" id="KW-0004">4Fe-4S</keyword>
<feature type="binding site" evidence="10">
    <location>
        <position position="482"/>
    </location>
    <ligand>
        <name>[4Fe-4S] cluster</name>
        <dbReference type="ChEBI" id="CHEBI:49883"/>
    </ligand>
</feature>
<keyword evidence="3 9" id="KW-0639">Primosome</keyword>
<keyword evidence="4 9" id="KW-0235">DNA replication</keyword>
<comment type="similarity">
    <text evidence="1 9">Belongs to the eukaryotic-type primase large subunit family.</text>
</comment>
<evidence type="ECO:0000313" key="13">
    <source>
        <dbReference type="EMBL" id="ODV86312.1"/>
    </source>
</evidence>
<evidence type="ECO:0000313" key="14">
    <source>
        <dbReference type="Proteomes" id="UP000094801"/>
    </source>
</evidence>
<comment type="cofactor">
    <cofactor evidence="9">
        <name>[4Fe-4S] cluster</name>
        <dbReference type="ChEBI" id="CHEBI:49883"/>
    </cofactor>
    <text evidence="9">Binds 1 [4Fe-4S] cluster.</text>
</comment>
<dbReference type="GO" id="GO:0003677">
    <property type="term" value="F:DNA binding"/>
    <property type="evidence" value="ECO:0007669"/>
    <property type="project" value="UniProtKB-UniRule"/>
</dbReference>
<dbReference type="PANTHER" id="PTHR10537:SF3">
    <property type="entry name" value="DNA PRIMASE LARGE SUBUNIT"/>
    <property type="match status" value="1"/>
</dbReference>
<accession>A0A1E4T3L4</accession>
<dbReference type="InterPro" id="IPR007238">
    <property type="entry name" value="DNA_primase_lsu_euk/arc"/>
</dbReference>
<comment type="function">
    <text evidence="9">DNA primase is the polymerase that synthesizes small RNA primers for the Okazaki fragments made during discontinuous DNA replication.</text>
</comment>
<feature type="binding site" evidence="10">
    <location>
        <position position="338"/>
    </location>
    <ligand>
        <name>[4Fe-4S] cluster</name>
        <dbReference type="ChEBI" id="CHEBI:49883"/>
    </ligand>
</feature>
<evidence type="ECO:0000259" key="12">
    <source>
        <dbReference type="Pfam" id="PF04104"/>
    </source>
</evidence>
<dbReference type="PIRSF" id="PIRSF009449">
    <property type="entry name" value="DNA_primase_large_subunit"/>
    <property type="match status" value="1"/>
</dbReference>
<keyword evidence="6 9" id="KW-0408">Iron</keyword>
<dbReference type="GO" id="GO:0006269">
    <property type="term" value="P:DNA replication, synthesis of primer"/>
    <property type="evidence" value="ECO:0007669"/>
    <property type="project" value="UniProtKB-KW"/>
</dbReference>
<dbReference type="Gene3D" id="1.20.930.80">
    <property type="match status" value="1"/>
</dbReference>
<dbReference type="InterPro" id="IPR058560">
    <property type="entry name" value="DNA_primase_C"/>
</dbReference>
<dbReference type="GO" id="GO:0051539">
    <property type="term" value="F:4 iron, 4 sulfur cluster binding"/>
    <property type="evidence" value="ECO:0007669"/>
    <property type="project" value="UniProtKB-UniRule"/>
</dbReference>
<evidence type="ECO:0000256" key="6">
    <source>
        <dbReference type="ARBA" id="ARBA00023004"/>
    </source>
</evidence>
<feature type="binding site" evidence="10">
    <location>
        <position position="420"/>
    </location>
    <ligand>
        <name>[4Fe-4S] cluster</name>
        <dbReference type="ChEBI" id="CHEBI:49883"/>
    </ligand>
</feature>
<evidence type="ECO:0000256" key="10">
    <source>
        <dbReference type="PIRSR" id="PIRSR009449-1"/>
    </source>
</evidence>